<name>A0ABV5F6M0_9FLAO</name>
<dbReference type="Proteomes" id="UP001589605">
    <property type="component" value="Unassembled WGS sequence"/>
</dbReference>
<reference evidence="1 2" key="1">
    <citation type="submission" date="2024-09" db="EMBL/GenBank/DDBJ databases">
        <authorList>
            <person name="Sun Q."/>
            <person name="Mori K."/>
        </authorList>
    </citation>
    <scope>NUCLEOTIDE SEQUENCE [LARGE SCALE GENOMIC DNA]</scope>
    <source>
        <strain evidence="1 2">CECT 8286</strain>
    </source>
</reference>
<gene>
    <name evidence="1" type="ORF">ACFFVB_18510</name>
</gene>
<dbReference type="RefSeq" id="WP_382384778.1">
    <property type="nucleotide sequence ID" value="NZ_JBHMEZ010000032.1"/>
</dbReference>
<comment type="caution">
    <text evidence="1">The sequence shown here is derived from an EMBL/GenBank/DDBJ whole genome shotgun (WGS) entry which is preliminary data.</text>
</comment>
<accession>A0ABV5F6M0</accession>
<dbReference type="EMBL" id="JBHMEZ010000032">
    <property type="protein sequence ID" value="MFB9055080.1"/>
    <property type="molecule type" value="Genomic_DNA"/>
</dbReference>
<protein>
    <submittedName>
        <fullName evidence="1">Uncharacterized protein</fullName>
    </submittedName>
</protein>
<evidence type="ECO:0000313" key="2">
    <source>
        <dbReference type="Proteomes" id="UP001589605"/>
    </source>
</evidence>
<evidence type="ECO:0000313" key="1">
    <source>
        <dbReference type="EMBL" id="MFB9055080.1"/>
    </source>
</evidence>
<sequence length="152" mass="17615">MIDINFLKGYTQRLQDSIDAIHFNKVIVDDSQMIRFLEDRSKHDNHLLFCVIPDFNPDGKNVDDLQFKADTMFLVLNKTSYSEVNHDEFLNIMQETLLTATAIKEKMIADKFDYSAAGCMYMKQLNAQSIRITPIWAKAECNGWSVEFNFDS</sequence>
<keyword evidence="2" id="KW-1185">Reference proteome</keyword>
<organism evidence="1 2">
    <name type="scientific">Formosa undariae</name>
    <dbReference type="NCBI Taxonomy" id="1325436"/>
    <lineage>
        <taxon>Bacteria</taxon>
        <taxon>Pseudomonadati</taxon>
        <taxon>Bacteroidota</taxon>
        <taxon>Flavobacteriia</taxon>
        <taxon>Flavobacteriales</taxon>
        <taxon>Flavobacteriaceae</taxon>
        <taxon>Formosa</taxon>
    </lineage>
</organism>
<proteinExistence type="predicted"/>